<evidence type="ECO:0000313" key="3">
    <source>
        <dbReference type="EMBL" id="MXY93906.1"/>
    </source>
</evidence>
<dbReference type="GO" id="GO:0005886">
    <property type="term" value="C:plasma membrane"/>
    <property type="evidence" value="ECO:0007669"/>
    <property type="project" value="TreeGrafter"/>
</dbReference>
<dbReference type="EMBL" id="VXRG01000090">
    <property type="protein sequence ID" value="MXY93906.1"/>
    <property type="molecule type" value="Genomic_DNA"/>
</dbReference>
<dbReference type="PANTHER" id="PTHR32309">
    <property type="entry name" value="TYROSINE-PROTEIN KINASE"/>
    <property type="match status" value="1"/>
</dbReference>
<dbReference type="InterPro" id="IPR005702">
    <property type="entry name" value="Wzc-like_C"/>
</dbReference>
<dbReference type="AlphaFoldDB" id="A0A6B0YS28"/>
<reference evidence="3" key="1">
    <citation type="submission" date="2019-09" db="EMBL/GenBank/DDBJ databases">
        <title>Characterisation of the sponge microbiome using genome-centric metagenomics.</title>
        <authorList>
            <person name="Engelberts J.P."/>
            <person name="Robbins S.J."/>
            <person name="De Goeij J.M."/>
            <person name="Aranda M."/>
            <person name="Bell S.C."/>
            <person name="Webster N.S."/>
        </authorList>
    </citation>
    <scope>NUCLEOTIDE SEQUENCE</scope>
    <source>
        <strain evidence="3">SB0664_bin_27</strain>
    </source>
</reference>
<sequence>MSSDLVTLTAPRSAAAEAYQSLRTNIEFSGLGTELRTLLVTCPDKETDKSDALANLAVVMANAGDRVIVVDGDLRRPLQHVIFGTRADGGLTDWLQKGGEPALVETQVPHLRLLAAGPLPPNPVALLSHKRLAELLETLTGEADYVLVDAPPVLAVTDAALWASQVDGTLLAVTAGRTKRDQAQRAKEVLEKVQTNIIGAVLLDAEDSMVVTGYGQ</sequence>
<dbReference type="InterPro" id="IPR027417">
    <property type="entry name" value="P-loop_NTPase"/>
</dbReference>
<protein>
    <submittedName>
        <fullName evidence="3">CpsD/CapB family tyrosine-protein kinase</fullName>
    </submittedName>
</protein>
<dbReference type="PANTHER" id="PTHR32309:SF13">
    <property type="entry name" value="FERRIC ENTEROBACTIN TRANSPORT PROTEIN FEPE"/>
    <property type="match status" value="1"/>
</dbReference>
<keyword evidence="1" id="KW-0547">Nucleotide-binding</keyword>
<organism evidence="3">
    <name type="scientific">Caldilineaceae bacterium SB0664_bin_27</name>
    <dbReference type="NCBI Taxonomy" id="2605260"/>
    <lineage>
        <taxon>Bacteria</taxon>
        <taxon>Bacillati</taxon>
        <taxon>Chloroflexota</taxon>
        <taxon>Caldilineae</taxon>
        <taxon>Caldilineales</taxon>
        <taxon>Caldilineaceae</taxon>
    </lineage>
</organism>
<evidence type="ECO:0000256" key="1">
    <source>
        <dbReference type="ARBA" id="ARBA00022741"/>
    </source>
</evidence>
<dbReference type="CDD" id="cd05387">
    <property type="entry name" value="BY-kinase"/>
    <property type="match status" value="1"/>
</dbReference>
<proteinExistence type="predicted"/>
<dbReference type="Pfam" id="PF10609">
    <property type="entry name" value="ParA"/>
    <property type="match status" value="1"/>
</dbReference>
<comment type="caution">
    <text evidence="3">The sequence shown here is derived from an EMBL/GenBank/DDBJ whole genome shotgun (WGS) entry which is preliminary data.</text>
</comment>
<accession>A0A6B0YS28</accession>
<dbReference type="InterPro" id="IPR050445">
    <property type="entry name" value="Bact_polysacc_biosynth/exp"/>
</dbReference>
<dbReference type="NCBIfam" id="TIGR01007">
    <property type="entry name" value="eps_fam"/>
    <property type="match status" value="1"/>
</dbReference>
<keyword evidence="3" id="KW-0808">Transferase</keyword>
<evidence type="ECO:0000256" key="2">
    <source>
        <dbReference type="ARBA" id="ARBA00022840"/>
    </source>
</evidence>
<keyword evidence="3" id="KW-0418">Kinase</keyword>
<dbReference type="GO" id="GO:0005524">
    <property type="term" value="F:ATP binding"/>
    <property type="evidence" value="ECO:0007669"/>
    <property type="project" value="UniProtKB-KW"/>
</dbReference>
<dbReference type="InterPro" id="IPR033756">
    <property type="entry name" value="YlxH/NBP35"/>
</dbReference>
<dbReference type="GO" id="GO:0004713">
    <property type="term" value="F:protein tyrosine kinase activity"/>
    <property type="evidence" value="ECO:0007669"/>
    <property type="project" value="TreeGrafter"/>
</dbReference>
<dbReference type="Gene3D" id="3.40.50.300">
    <property type="entry name" value="P-loop containing nucleotide triphosphate hydrolases"/>
    <property type="match status" value="1"/>
</dbReference>
<name>A0A6B0YS28_9CHLR</name>
<dbReference type="SUPFAM" id="SSF52540">
    <property type="entry name" value="P-loop containing nucleoside triphosphate hydrolases"/>
    <property type="match status" value="1"/>
</dbReference>
<gene>
    <name evidence="3" type="ORF">F4Y42_10730</name>
</gene>
<keyword evidence="2" id="KW-0067">ATP-binding</keyword>